<evidence type="ECO:0000256" key="6">
    <source>
        <dbReference type="ARBA" id="ARBA00023033"/>
    </source>
</evidence>
<dbReference type="CDD" id="cd11029">
    <property type="entry name" value="CYP107-like"/>
    <property type="match status" value="1"/>
</dbReference>
<dbReference type="GO" id="GO:0004497">
    <property type="term" value="F:monooxygenase activity"/>
    <property type="evidence" value="ECO:0007669"/>
    <property type="project" value="UniProtKB-KW"/>
</dbReference>
<keyword evidence="4 7" id="KW-0560">Oxidoreductase</keyword>
<dbReference type="PANTHER" id="PTHR46696">
    <property type="entry name" value="P450, PUTATIVE (EUROFUNG)-RELATED"/>
    <property type="match status" value="1"/>
</dbReference>
<dbReference type="Pfam" id="PF00067">
    <property type="entry name" value="p450"/>
    <property type="match status" value="2"/>
</dbReference>
<reference evidence="8 9" key="1">
    <citation type="submission" date="2020-02" db="EMBL/GenBank/DDBJ databases">
        <title>Streptomyces malaysiensis DSM14702 (JHCC583434, PFL_A843) Genome sequencing and assembly.</title>
        <authorList>
            <person name="Samborskyy M."/>
        </authorList>
    </citation>
    <scope>NUCLEOTIDE SEQUENCE [LARGE SCALE GENOMIC DNA]</scope>
    <source>
        <strain evidence="8 9">DSM 14702</strain>
    </source>
</reference>
<dbReference type="PANTHER" id="PTHR46696:SF1">
    <property type="entry name" value="CYTOCHROME P450 YJIB-RELATED"/>
    <property type="match status" value="1"/>
</dbReference>
<evidence type="ECO:0000256" key="4">
    <source>
        <dbReference type="ARBA" id="ARBA00023002"/>
    </source>
</evidence>
<organism evidence="8 9">
    <name type="scientific">Streptomyces malaysiensis</name>
    <dbReference type="NCBI Taxonomy" id="92644"/>
    <lineage>
        <taxon>Bacteria</taxon>
        <taxon>Bacillati</taxon>
        <taxon>Actinomycetota</taxon>
        <taxon>Actinomycetes</taxon>
        <taxon>Kitasatosporales</taxon>
        <taxon>Streptomycetaceae</taxon>
        <taxon>Streptomyces</taxon>
        <taxon>Streptomyces violaceusniger group</taxon>
    </lineage>
</organism>
<name>A0A7X6AWK1_STRMQ</name>
<dbReference type="GO" id="GO:0020037">
    <property type="term" value="F:heme binding"/>
    <property type="evidence" value="ECO:0007669"/>
    <property type="project" value="InterPro"/>
</dbReference>
<dbReference type="GO" id="GO:0016705">
    <property type="term" value="F:oxidoreductase activity, acting on paired donors, with incorporation or reduction of molecular oxygen"/>
    <property type="evidence" value="ECO:0007669"/>
    <property type="project" value="InterPro"/>
</dbReference>
<evidence type="ECO:0000256" key="2">
    <source>
        <dbReference type="ARBA" id="ARBA00022617"/>
    </source>
</evidence>
<keyword evidence="5 7" id="KW-0408">Iron</keyword>
<evidence type="ECO:0000256" key="1">
    <source>
        <dbReference type="ARBA" id="ARBA00010617"/>
    </source>
</evidence>
<dbReference type="InterPro" id="IPR001128">
    <property type="entry name" value="Cyt_P450"/>
</dbReference>
<proteinExistence type="inferred from homology"/>
<dbReference type="RefSeq" id="WP_167501599.1">
    <property type="nucleotide sequence ID" value="NZ_JAALLH010000001.1"/>
</dbReference>
<accession>A0A7X6AWK1</accession>
<dbReference type="EMBL" id="JAALLH010000001">
    <property type="protein sequence ID" value="NIY65514.1"/>
    <property type="molecule type" value="Genomic_DNA"/>
</dbReference>
<comment type="similarity">
    <text evidence="1 7">Belongs to the cytochrome P450 family.</text>
</comment>
<dbReference type="AlphaFoldDB" id="A0A7X6AWK1"/>
<evidence type="ECO:0000256" key="3">
    <source>
        <dbReference type="ARBA" id="ARBA00022723"/>
    </source>
</evidence>
<evidence type="ECO:0000256" key="7">
    <source>
        <dbReference type="RuleBase" id="RU000461"/>
    </source>
</evidence>
<comment type="caution">
    <text evidence="8">The sequence shown here is derived from an EMBL/GenBank/DDBJ whole genome shotgun (WGS) entry which is preliminary data.</text>
</comment>
<dbReference type="PRINTS" id="PR00385">
    <property type="entry name" value="P450"/>
</dbReference>
<dbReference type="Gene3D" id="1.10.630.10">
    <property type="entry name" value="Cytochrome P450"/>
    <property type="match status" value="1"/>
</dbReference>
<evidence type="ECO:0000313" key="8">
    <source>
        <dbReference type="EMBL" id="NIY65514.1"/>
    </source>
</evidence>
<evidence type="ECO:0000256" key="5">
    <source>
        <dbReference type="ARBA" id="ARBA00023004"/>
    </source>
</evidence>
<dbReference type="PRINTS" id="PR00359">
    <property type="entry name" value="BP450"/>
</dbReference>
<dbReference type="InterPro" id="IPR017972">
    <property type="entry name" value="Cyt_P450_CS"/>
</dbReference>
<evidence type="ECO:0000313" key="9">
    <source>
        <dbReference type="Proteomes" id="UP000536624"/>
    </source>
</evidence>
<keyword evidence="6 7" id="KW-0503">Monooxygenase</keyword>
<dbReference type="SUPFAM" id="SSF48264">
    <property type="entry name" value="Cytochrome P450"/>
    <property type="match status" value="1"/>
</dbReference>
<dbReference type="GO" id="GO:0005506">
    <property type="term" value="F:iron ion binding"/>
    <property type="evidence" value="ECO:0007669"/>
    <property type="project" value="InterPro"/>
</dbReference>
<dbReference type="Proteomes" id="UP000536624">
    <property type="component" value="Unassembled WGS sequence"/>
</dbReference>
<sequence>METSPAASGCPFRLNPTAPDIHGETALLRAQGPATKVELPGNVTAWEVTDPALIKRLLTDRRISKDARQHWPDYINGRIPSTWPLRLWVDVYNALTSYGEEHIRLRRLIAKAFTTRRIRALGPQIKDIAQRLLDQLQAATEPGETVDLRATFAWILPLTVVNLLLGVPERLHPAFRKAIGGIFATDQTPQEAEANNRELYQLLTDLVAAKRRAPGDDVTSALIAAHDDETNSGLTEQELLDSILLLIGAGHETTVNLLDHAIVNLITHPGQLALVRSGQCVWADAVEETLRHQPPVATIIMRFPTEDLHDEPSGITFRQGEPIVISYAAVGRDPHLHGDNADHFDITRASRRDHLSFGFGPHYCLGAELARLEAEIALRALFHRFPDLTLAVPESDLRPLESFISNGHQQLPIVLHSRAAKVA</sequence>
<gene>
    <name evidence="8" type="ORF">SMALB_3512</name>
</gene>
<keyword evidence="3 7" id="KW-0479">Metal-binding</keyword>
<keyword evidence="2 7" id="KW-0349">Heme</keyword>
<dbReference type="InterPro" id="IPR002397">
    <property type="entry name" value="Cyt_P450_B"/>
</dbReference>
<dbReference type="FunFam" id="1.10.630.10:FF:000018">
    <property type="entry name" value="Cytochrome P450 monooxygenase"/>
    <property type="match status" value="1"/>
</dbReference>
<protein>
    <submittedName>
        <fullName evidence="8">Cytochrome P450 monooxygenase</fullName>
    </submittedName>
</protein>
<dbReference type="PROSITE" id="PS00086">
    <property type="entry name" value="CYTOCHROME_P450"/>
    <property type="match status" value="1"/>
</dbReference>
<dbReference type="InterPro" id="IPR036396">
    <property type="entry name" value="Cyt_P450_sf"/>
</dbReference>